<gene>
    <name evidence="1" type="ORF">RPERSI_LOCUS29202</name>
</gene>
<evidence type="ECO:0000313" key="2">
    <source>
        <dbReference type="Proteomes" id="UP000789920"/>
    </source>
</evidence>
<sequence length="96" mass="11111">SAICLAVIEKIPIHKKASVNEKSTIEEQLNKIIEDGNIEEKYKENIKKLFKNNKNLFANGLEELGQTNLVKHVIKTQDTKLIKQPPYRLGTRKRRK</sequence>
<accession>A0ACA9SDA5</accession>
<keyword evidence="2" id="KW-1185">Reference proteome</keyword>
<dbReference type="Proteomes" id="UP000789920">
    <property type="component" value="Unassembled WGS sequence"/>
</dbReference>
<evidence type="ECO:0000313" key="1">
    <source>
        <dbReference type="EMBL" id="CAG8834451.1"/>
    </source>
</evidence>
<organism evidence="1 2">
    <name type="scientific">Racocetra persica</name>
    <dbReference type="NCBI Taxonomy" id="160502"/>
    <lineage>
        <taxon>Eukaryota</taxon>
        <taxon>Fungi</taxon>
        <taxon>Fungi incertae sedis</taxon>
        <taxon>Mucoromycota</taxon>
        <taxon>Glomeromycotina</taxon>
        <taxon>Glomeromycetes</taxon>
        <taxon>Diversisporales</taxon>
        <taxon>Gigasporaceae</taxon>
        <taxon>Racocetra</taxon>
    </lineage>
</organism>
<dbReference type="EMBL" id="CAJVQC010109177">
    <property type="protein sequence ID" value="CAG8834451.1"/>
    <property type="molecule type" value="Genomic_DNA"/>
</dbReference>
<feature type="non-terminal residue" evidence="1">
    <location>
        <position position="1"/>
    </location>
</feature>
<name>A0ACA9SDA5_9GLOM</name>
<reference evidence="1" key="1">
    <citation type="submission" date="2021-06" db="EMBL/GenBank/DDBJ databases">
        <authorList>
            <person name="Kallberg Y."/>
            <person name="Tangrot J."/>
            <person name="Rosling A."/>
        </authorList>
    </citation>
    <scope>NUCLEOTIDE SEQUENCE</scope>
    <source>
        <strain evidence="1">MA461A</strain>
    </source>
</reference>
<proteinExistence type="predicted"/>
<protein>
    <submittedName>
        <fullName evidence="1">21337_t:CDS:1</fullName>
    </submittedName>
</protein>
<comment type="caution">
    <text evidence="1">The sequence shown here is derived from an EMBL/GenBank/DDBJ whole genome shotgun (WGS) entry which is preliminary data.</text>
</comment>